<dbReference type="RefSeq" id="WP_324273537.1">
    <property type="nucleotide sequence ID" value="NZ_CP141261.1"/>
</dbReference>
<dbReference type="EMBL" id="CP141261">
    <property type="protein sequence ID" value="WRL62182.1"/>
    <property type="molecule type" value="Genomic_DNA"/>
</dbReference>
<gene>
    <name evidence="1" type="ORF">U6N30_19285</name>
</gene>
<name>A0ABZ1AUE0_9ACTN</name>
<sequence>MGRRRKAGKYPYDYTDADDRRFVDSGAGGTLRVLHGPGRGMGVPDGVVCRVEVLAADGSFVDESAAGKFGKEHRLHRTVPGDRITATVTAGFEDDGECACGSAGCVPVLEELTATSVVVLTGDLDDVVRFGVGPAWETVVAIDEGHQWPQDQDSPTACRWGAGVRIRAARPIADAPDVP</sequence>
<organism evidence="1 2">
    <name type="scientific">Blastococcus brunescens</name>
    <dbReference type="NCBI Taxonomy" id="1564165"/>
    <lineage>
        <taxon>Bacteria</taxon>
        <taxon>Bacillati</taxon>
        <taxon>Actinomycetota</taxon>
        <taxon>Actinomycetes</taxon>
        <taxon>Geodermatophilales</taxon>
        <taxon>Geodermatophilaceae</taxon>
        <taxon>Blastococcus</taxon>
    </lineage>
</organism>
<keyword evidence="2" id="KW-1185">Reference proteome</keyword>
<evidence type="ECO:0000313" key="2">
    <source>
        <dbReference type="Proteomes" id="UP001324287"/>
    </source>
</evidence>
<accession>A0ABZ1AUE0</accession>
<evidence type="ECO:0000313" key="1">
    <source>
        <dbReference type="EMBL" id="WRL62182.1"/>
    </source>
</evidence>
<protein>
    <submittedName>
        <fullName evidence="1">Uncharacterized protein</fullName>
    </submittedName>
</protein>
<proteinExistence type="predicted"/>
<dbReference type="Proteomes" id="UP001324287">
    <property type="component" value="Chromosome"/>
</dbReference>
<reference evidence="1 2" key="1">
    <citation type="submission" date="2023-12" db="EMBL/GenBank/DDBJ databases">
        <title>Blastococcus brunescens sp. nov., an actonobacterium isolated from sandstone collected in sahara desert.</title>
        <authorList>
            <person name="Gtari M."/>
            <person name="Ghodhbane F."/>
        </authorList>
    </citation>
    <scope>NUCLEOTIDE SEQUENCE [LARGE SCALE GENOMIC DNA]</scope>
    <source>
        <strain evidence="1 2">BMG 8361</strain>
    </source>
</reference>